<dbReference type="AlphaFoldDB" id="A0A4Q2KC95"/>
<name>A0A4Q2KC95_9FIRM</name>
<dbReference type="EMBL" id="SDOZ01000002">
    <property type="protein sequence ID" value="RXZ60871.1"/>
    <property type="molecule type" value="Genomic_DNA"/>
</dbReference>
<protein>
    <submittedName>
        <fullName evidence="1">Uncharacterized protein</fullName>
    </submittedName>
</protein>
<comment type="caution">
    <text evidence="1">The sequence shown here is derived from an EMBL/GenBank/DDBJ whole genome shotgun (WGS) entry which is preliminary data.</text>
</comment>
<reference evidence="1 2" key="1">
    <citation type="journal article" date="2019" name="Gut">
        <title>Antibiotics-induced monodominance of a novel gut bacterial order.</title>
        <authorList>
            <person name="Hildebrand F."/>
            <person name="Moitinho-Silva L."/>
            <person name="Blasche S."/>
            <person name="Jahn M.T."/>
            <person name="Gossmann T.I."/>
            <person name="Heuerta-Cepas J."/>
            <person name="Hercog R."/>
            <person name="Luetge M."/>
            <person name="Bahram M."/>
            <person name="Pryszlak A."/>
            <person name="Alves R.J."/>
            <person name="Waszak S.M."/>
            <person name="Zhu A."/>
            <person name="Ye L."/>
            <person name="Costea P.I."/>
            <person name="Aalvink S."/>
            <person name="Belzer C."/>
            <person name="Forslund S.K."/>
            <person name="Sunagawa S."/>
            <person name="Hentschel U."/>
            <person name="Merten C."/>
            <person name="Patil K.R."/>
            <person name="Benes V."/>
            <person name="Bork P."/>
        </authorList>
    </citation>
    <scope>NUCLEOTIDE SEQUENCE [LARGE SCALE GENOMIC DNA]</scope>
    <source>
        <strain evidence="1 2">HDS1380</strain>
    </source>
</reference>
<evidence type="ECO:0000313" key="1">
    <source>
        <dbReference type="EMBL" id="RXZ60871.1"/>
    </source>
</evidence>
<keyword evidence="2" id="KW-1185">Reference proteome</keyword>
<evidence type="ECO:0000313" key="2">
    <source>
        <dbReference type="Proteomes" id="UP000291269"/>
    </source>
</evidence>
<gene>
    <name evidence="1" type="ORF">ESZ91_00335</name>
</gene>
<accession>A0A4Q2KC95</accession>
<organism evidence="1 2">
    <name type="scientific">Candidatus Borkfalkia ceftriaxoniphila</name>
    <dbReference type="NCBI Taxonomy" id="2508949"/>
    <lineage>
        <taxon>Bacteria</taxon>
        <taxon>Bacillati</taxon>
        <taxon>Bacillota</taxon>
        <taxon>Clostridia</taxon>
        <taxon>Christensenellales</taxon>
        <taxon>Christensenellaceae</taxon>
        <taxon>Candidatus Borkfalkia</taxon>
    </lineage>
</organism>
<proteinExistence type="predicted"/>
<sequence length="61" mass="6324">MNSDIILWIALLYLLKCSCNISNTELACFAALIAMQYLGCGCGNNRIGGGNSCGNSCGCGN</sequence>
<dbReference type="Proteomes" id="UP000291269">
    <property type="component" value="Unassembled WGS sequence"/>
</dbReference>
<dbReference type="RefSeq" id="WP_129222980.1">
    <property type="nucleotide sequence ID" value="NZ_SDOZ01000002.1"/>
</dbReference>